<organism evidence="1 2">
    <name type="scientific">Ethanoligenens harbinense (strain DSM 18485 / JCM 12961 / CGMCC 1.5033 / YUAN-3)</name>
    <dbReference type="NCBI Taxonomy" id="663278"/>
    <lineage>
        <taxon>Bacteria</taxon>
        <taxon>Bacillati</taxon>
        <taxon>Bacillota</taxon>
        <taxon>Clostridia</taxon>
        <taxon>Eubacteriales</taxon>
        <taxon>Oscillospiraceae</taxon>
        <taxon>Ethanoligenens</taxon>
    </lineage>
</organism>
<dbReference type="Proteomes" id="UP000001551">
    <property type="component" value="Chromosome"/>
</dbReference>
<evidence type="ECO:0000313" key="1">
    <source>
        <dbReference type="EMBL" id="ADU26154.1"/>
    </source>
</evidence>
<protein>
    <submittedName>
        <fullName evidence="1">Uncharacterized protein</fullName>
    </submittedName>
</protein>
<sequence>MGLIAGISVCNQKTVIHVPVRVDDRLMFFIPIRTLHSAWDQFKKSGSFRTNANDFYI</sequence>
<proteinExistence type="predicted"/>
<gene>
    <name evidence="1" type="ordered locus">Ethha_0577</name>
</gene>
<name>E6U9G3_ETHHY</name>
<accession>E6U9G3</accession>
<dbReference type="STRING" id="663278.Ethha_0577"/>
<dbReference type="EMBL" id="CP002400">
    <property type="protein sequence ID" value="ADU26154.1"/>
    <property type="molecule type" value="Genomic_DNA"/>
</dbReference>
<reference evidence="1 2" key="1">
    <citation type="submission" date="2010-12" db="EMBL/GenBank/DDBJ databases">
        <title>Complete sequence of Ethanoligenens harbinense YUAN-3.</title>
        <authorList>
            <person name="Lucas S."/>
            <person name="Copeland A."/>
            <person name="Lapidus A."/>
            <person name="Cheng J.-F."/>
            <person name="Bruce D."/>
            <person name="Goodwin L."/>
            <person name="Pitluck S."/>
            <person name="Chertkov O."/>
            <person name="Misra M."/>
            <person name="Detter J.C."/>
            <person name="Han C."/>
            <person name="Tapia R."/>
            <person name="Land M."/>
            <person name="Hauser L."/>
            <person name="Jeffries C."/>
            <person name="Kyrpides N."/>
            <person name="Ivanova N."/>
            <person name="Mikhailova N."/>
            <person name="Wang A."/>
            <person name="Mouttaki H."/>
            <person name="He Z."/>
            <person name="Zhou J."/>
            <person name="Hemme C.L."/>
            <person name="Woyke T."/>
        </authorList>
    </citation>
    <scope>NUCLEOTIDE SEQUENCE [LARGE SCALE GENOMIC DNA]</scope>
    <source>
        <strain evidence="2">DSM 18485 / JCM 12961 / CGMCC 1.5033 / YUAN-3</strain>
    </source>
</reference>
<keyword evidence="2" id="KW-1185">Reference proteome</keyword>
<dbReference type="AlphaFoldDB" id="E6U9G3"/>
<dbReference type="KEGG" id="eha:Ethha_0577"/>
<dbReference type="HOGENOM" id="CLU_2989937_0_0_9"/>
<evidence type="ECO:0000313" key="2">
    <source>
        <dbReference type="Proteomes" id="UP000001551"/>
    </source>
</evidence>